<accession>A0A1B9AGD7</accession>
<dbReference type="Proteomes" id="UP000092578">
    <property type="component" value="Unassembled WGS sequence"/>
</dbReference>
<dbReference type="EMBL" id="MAYT01000029">
    <property type="protein sequence ID" value="OCA82899.1"/>
    <property type="molecule type" value="Genomic_DNA"/>
</dbReference>
<evidence type="ECO:0000313" key="1">
    <source>
        <dbReference type="EMBL" id="OCA82899.1"/>
    </source>
</evidence>
<proteinExistence type="predicted"/>
<comment type="caution">
    <text evidence="1">The sequence shown here is derived from an EMBL/GenBank/DDBJ whole genome shotgun (WGS) entry which is preliminary data.</text>
</comment>
<evidence type="ECO:0000313" key="2">
    <source>
        <dbReference type="Proteomes" id="UP000092578"/>
    </source>
</evidence>
<name>A0A1B9AGD7_9BACI</name>
<reference evidence="2" key="1">
    <citation type="submission" date="2016-05" db="EMBL/GenBank/DDBJ databases">
        <authorList>
            <person name="Liu B."/>
            <person name="Wang J."/>
            <person name="Zhu Y."/>
            <person name="Liu G."/>
            <person name="Chen Q."/>
            <person name="Chen Z."/>
            <person name="Lan J."/>
            <person name="Che J."/>
            <person name="Ge C."/>
            <person name="Shi H."/>
            <person name="Pan Z."/>
            <person name="Liu X."/>
        </authorList>
    </citation>
    <scope>NUCLEOTIDE SEQUENCE [LARGE SCALE GENOMIC DNA]</scope>
    <source>
        <strain evidence="2">FJAT-27215</strain>
    </source>
</reference>
<gene>
    <name evidence="1" type="ORF">A8F95_14330</name>
</gene>
<keyword evidence="2" id="KW-1185">Reference proteome</keyword>
<sequence>MEGLALDLEGPALDLEDLGLDTAILIIHIDRTHIHHTLITRTQRTHIRHTLIIRTHHIHILIIKRKGKDSSLKKGRPLIIGLTEKQLI</sequence>
<protein>
    <submittedName>
        <fullName evidence="1">Uncharacterized protein</fullName>
    </submittedName>
</protein>
<dbReference type="AlphaFoldDB" id="A0A1B9AGD7"/>
<organism evidence="1 2">
    <name type="scientific">Pseudobacillus wudalianchiensis</name>
    <dbReference type="NCBI Taxonomy" id="1743143"/>
    <lineage>
        <taxon>Bacteria</taxon>
        <taxon>Bacillati</taxon>
        <taxon>Bacillota</taxon>
        <taxon>Bacilli</taxon>
        <taxon>Bacillales</taxon>
        <taxon>Bacillaceae</taxon>
        <taxon>Pseudobacillus</taxon>
    </lineage>
</organism>